<sequence length="375" mass="41846">MAPTTRGKMRASTSKVTLEDTNGIVDEDHLPEVKASPPAQTYSHVDAGITALEGCASQLMKSLRTLKKDVIDLQKKNKQLQEDLDQAQEAADSLSQPKPGKKGGPGVKQLQAKVNALRKQVAELERGRERDRRKMAQLRAKEIRKDAEELQAQADLEVGDTAHKMRKLLRRFHDLMLAPSLEGDEECKICFEKLEPHAALDLRTYLLQGLHAKVPKDELEPVEYLASEQWDALLEVAKRWAKFDRRRELETSDEENEEQFVDDERETSETRSVSSKPEPESLGKAESSSPPPAKGKGRLVRRTPTRASSVASSVPGEEEVSLGQEADNTEGRVSTPPAAESSGSQDMPSYSQSPAKEKRRRLEQLAETRNKKPRL</sequence>
<name>K5XA06_PHACS</name>
<reference evidence="2 3" key="1">
    <citation type="journal article" date="2012" name="BMC Genomics">
        <title>Comparative genomics of the white-rot fungi, Phanerochaete carnosa and P. chrysosporium, to elucidate the genetic basis of the distinct wood types they colonize.</title>
        <authorList>
            <person name="Suzuki H."/>
            <person name="MacDonald J."/>
            <person name="Syed K."/>
            <person name="Salamov A."/>
            <person name="Hori C."/>
            <person name="Aerts A."/>
            <person name="Henrissat B."/>
            <person name="Wiebenga A."/>
            <person name="vanKuyk P.A."/>
            <person name="Barry K."/>
            <person name="Lindquist E."/>
            <person name="LaButti K."/>
            <person name="Lapidus A."/>
            <person name="Lucas S."/>
            <person name="Coutinho P."/>
            <person name="Gong Y."/>
            <person name="Samejima M."/>
            <person name="Mahadevan R."/>
            <person name="Abou-Zaid M."/>
            <person name="de Vries R.P."/>
            <person name="Igarashi K."/>
            <person name="Yadav J.S."/>
            <person name="Grigoriev I.V."/>
            <person name="Master E.R."/>
        </authorList>
    </citation>
    <scope>NUCLEOTIDE SEQUENCE [LARGE SCALE GENOMIC DNA]</scope>
    <source>
        <strain evidence="2 3">HHB-10118-sp</strain>
    </source>
</reference>
<dbReference type="KEGG" id="pco:PHACADRAFT_192128"/>
<evidence type="ECO:0000256" key="1">
    <source>
        <dbReference type="SAM" id="MobiDB-lite"/>
    </source>
</evidence>
<keyword evidence="3" id="KW-1185">Reference proteome</keyword>
<accession>K5XA06</accession>
<proteinExistence type="predicted"/>
<dbReference type="Proteomes" id="UP000008370">
    <property type="component" value="Unassembled WGS sequence"/>
</dbReference>
<dbReference type="InParanoid" id="K5XA06"/>
<dbReference type="AlphaFoldDB" id="K5XA06"/>
<feature type="compositionally biased region" description="Polar residues" evidence="1">
    <location>
        <begin position="341"/>
        <end position="354"/>
    </location>
</feature>
<feature type="compositionally biased region" description="Basic residues" evidence="1">
    <location>
        <begin position="295"/>
        <end position="304"/>
    </location>
</feature>
<protein>
    <submittedName>
        <fullName evidence="2">Uncharacterized protein</fullName>
    </submittedName>
</protein>
<feature type="compositionally biased region" description="Acidic residues" evidence="1">
    <location>
        <begin position="251"/>
        <end position="266"/>
    </location>
</feature>
<feature type="region of interest" description="Disordered" evidence="1">
    <location>
        <begin position="245"/>
        <end position="375"/>
    </location>
</feature>
<feature type="compositionally biased region" description="Polar residues" evidence="1">
    <location>
        <begin position="11"/>
        <end position="20"/>
    </location>
</feature>
<evidence type="ECO:0000313" key="3">
    <source>
        <dbReference type="Proteomes" id="UP000008370"/>
    </source>
</evidence>
<feature type="compositionally biased region" description="Basic and acidic residues" evidence="1">
    <location>
        <begin position="360"/>
        <end position="375"/>
    </location>
</feature>
<gene>
    <name evidence="2" type="ORF">PHACADRAFT_192128</name>
</gene>
<evidence type="ECO:0000313" key="2">
    <source>
        <dbReference type="EMBL" id="EKM59752.1"/>
    </source>
</evidence>
<dbReference type="HOGENOM" id="CLU_056202_0_0_1"/>
<dbReference type="GeneID" id="18910803"/>
<dbReference type="RefSeq" id="XP_007392308.1">
    <property type="nucleotide sequence ID" value="XM_007392246.1"/>
</dbReference>
<feature type="region of interest" description="Disordered" evidence="1">
    <location>
        <begin position="1"/>
        <end position="39"/>
    </location>
</feature>
<feature type="region of interest" description="Disordered" evidence="1">
    <location>
        <begin position="82"/>
        <end position="108"/>
    </location>
</feature>
<dbReference type="EMBL" id="JH930469">
    <property type="protein sequence ID" value="EKM59752.1"/>
    <property type="molecule type" value="Genomic_DNA"/>
</dbReference>
<dbReference type="OrthoDB" id="1923159at2759"/>
<organism evidence="2 3">
    <name type="scientific">Phanerochaete carnosa (strain HHB-10118-sp)</name>
    <name type="common">White-rot fungus</name>
    <name type="synonym">Peniophora carnosa</name>
    <dbReference type="NCBI Taxonomy" id="650164"/>
    <lineage>
        <taxon>Eukaryota</taxon>
        <taxon>Fungi</taxon>
        <taxon>Dikarya</taxon>
        <taxon>Basidiomycota</taxon>
        <taxon>Agaricomycotina</taxon>
        <taxon>Agaricomycetes</taxon>
        <taxon>Polyporales</taxon>
        <taxon>Phanerochaetaceae</taxon>
        <taxon>Phanerochaete</taxon>
    </lineage>
</organism>